<gene>
    <name evidence="4" type="ORF">SAMN04487955_109104</name>
</gene>
<keyword evidence="1 2" id="KW-0732">Signal</keyword>
<protein>
    <submittedName>
        <fullName evidence="4">Opacity protein</fullName>
    </submittedName>
</protein>
<organism evidence="4 5">
    <name type="scientific">Halomonas korlensis</name>
    <dbReference type="NCBI Taxonomy" id="463301"/>
    <lineage>
        <taxon>Bacteria</taxon>
        <taxon>Pseudomonadati</taxon>
        <taxon>Pseudomonadota</taxon>
        <taxon>Gammaproteobacteria</taxon>
        <taxon>Oceanospirillales</taxon>
        <taxon>Halomonadaceae</taxon>
        <taxon>Halomonas</taxon>
    </lineage>
</organism>
<keyword evidence="5" id="KW-1185">Reference proteome</keyword>
<feature type="chain" id="PRO_5011579141" evidence="2">
    <location>
        <begin position="22"/>
        <end position="210"/>
    </location>
</feature>
<dbReference type="STRING" id="463301.SAMN04487955_109104"/>
<evidence type="ECO:0000256" key="2">
    <source>
        <dbReference type="SAM" id="SignalP"/>
    </source>
</evidence>
<proteinExistence type="predicted"/>
<accession>A0A1I7J6F9</accession>
<reference evidence="5" key="1">
    <citation type="submission" date="2016-10" db="EMBL/GenBank/DDBJ databases">
        <authorList>
            <person name="Varghese N."/>
            <person name="Submissions S."/>
        </authorList>
    </citation>
    <scope>NUCLEOTIDE SEQUENCE [LARGE SCALE GENOMIC DNA]</scope>
    <source>
        <strain evidence="5">CGMCC 1.6981</strain>
    </source>
</reference>
<dbReference type="OrthoDB" id="5786186at2"/>
<dbReference type="AlphaFoldDB" id="A0A1I7J6F9"/>
<dbReference type="EMBL" id="FPBP01000009">
    <property type="protein sequence ID" value="SFU80702.1"/>
    <property type="molecule type" value="Genomic_DNA"/>
</dbReference>
<evidence type="ECO:0000259" key="3">
    <source>
        <dbReference type="Pfam" id="PF13505"/>
    </source>
</evidence>
<evidence type="ECO:0000256" key="1">
    <source>
        <dbReference type="ARBA" id="ARBA00022729"/>
    </source>
</evidence>
<name>A0A1I7J6F9_9GAMM</name>
<dbReference type="RefSeq" id="WP_089796452.1">
    <property type="nucleotide sequence ID" value="NZ_FPBP01000009.1"/>
</dbReference>
<feature type="signal peptide" evidence="2">
    <location>
        <begin position="1"/>
        <end position="21"/>
    </location>
</feature>
<dbReference type="InterPro" id="IPR011250">
    <property type="entry name" value="OMP/PagP_B-barrel"/>
</dbReference>
<feature type="domain" description="Outer membrane protein beta-barrel" evidence="3">
    <location>
        <begin position="8"/>
        <end position="210"/>
    </location>
</feature>
<evidence type="ECO:0000313" key="4">
    <source>
        <dbReference type="EMBL" id="SFU80702.1"/>
    </source>
</evidence>
<dbReference type="InterPro" id="IPR027385">
    <property type="entry name" value="Beta-barrel_OMP"/>
</dbReference>
<dbReference type="SUPFAM" id="SSF56925">
    <property type="entry name" value="OMPA-like"/>
    <property type="match status" value="1"/>
</dbReference>
<dbReference type="Proteomes" id="UP000198693">
    <property type="component" value="Unassembled WGS sequence"/>
</dbReference>
<evidence type="ECO:0000313" key="5">
    <source>
        <dbReference type="Proteomes" id="UP000198693"/>
    </source>
</evidence>
<dbReference type="Pfam" id="PF13505">
    <property type="entry name" value="OMP_b-brl"/>
    <property type="match status" value="1"/>
</dbReference>
<sequence>MMKRLFATAALASLVAGPAFAQNYPYNQYNPDEGPYIGVGLGNAELDFDMEGYYESLGYPNVSSDDSDTAYKLFAGYQFNPNFAIEAGYANFGEFSANSSAPGYSGRAKLSVEGFTAGLVGKLPIQNGFSVYGKLGMIAWDAELDESEDYYEQSGSLTTSDDGTDPFYGIGAEYVVNQAVMRLEYERYDIESDGEGLEIDLVTAGIGYRF</sequence>
<dbReference type="Gene3D" id="2.40.160.20">
    <property type="match status" value="1"/>
</dbReference>